<evidence type="ECO:0000256" key="1">
    <source>
        <dbReference type="SAM" id="MobiDB-lite"/>
    </source>
</evidence>
<organism evidence="2">
    <name type="scientific">Mesocestoides corti</name>
    <name type="common">Flatworm</name>
    <dbReference type="NCBI Taxonomy" id="53468"/>
    <lineage>
        <taxon>Eukaryota</taxon>
        <taxon>Metazoa</taxon>
        <taxon>Spiralia</taxon>
        <taxon>Lophotrochozoa</taxon>
        <taxon>Platyhelminthes</taxon>
        <taxon>Cestoda</taxon>
        <taxon>Eucestoda</taxon>
        <taxon>Cyclophyllidea</taxon>
        <taxon>Mesocestoididae</taxon>
        <taxon>Mesocestoides</taxon>
    </lineage>
</organism>
<reference evidence="2" key="1">
    <citation type="submission" date="2019-11" db="UniProtKB">
        <authorList>
            <consortium name="WormBaseParasite"/>
        </authorList>
    </citation>
    <scope>IDENTIFICATION</scope>
</reference>
<evidence type="ECO:0000313" key="2">
    <source>
        <dbReference type="WBParaSite" id="MCU_012152-RA"/>
    </source>
</evidence>
<accession>A0A5K3FWQ5</accession>
<dbReference type="AlphaFoldDB" id="A0A5K3FWQ5"/>
<proteinExistence type="predicted"/>
<feature type="region of interest" description="Disordered" evidence="1">
    <location>
        <begin position="1"/>
        <end position="21"/>
    </location>
</feature>
<protein>
    <submittedName>
        <fullName evidence="2">Nucleoporin_N domain-containing protein</fullName>
    </submittedName>
</protein>
<sequence length="112" mass="12660">QRSLSRRPQFQPTNHNVTSPNAPITRFTALVDETKGLGNEAIYQSPFSASPRWSHHVLELGTRSFGVYCLSSLAGQWRLFSRASTSSWPRLQAAFRPLSKDSIFCSNWSNYP</sequence>
<dbReference type="WBParaSite" id="MCU_012152-RA">
    <property type="protein sequence ID" value="MCU_012152-RA"/>
    <property type="gene ID" value="MCU_012152"/>
</dbReference>
<name>A0A5K3FWQ5_MESCO</name>